<proteinExistence type="predicted"/>
<gene>
    <name evidence="2" type="ORF">DW250_13340</name>
</gene>
<comment type="caution">
    <text evidence="2">The sequence shown here is derived from an EMBL/GenBank/DDBJ whole genome shotgun (WGS) entry which is preliminary data.</text>
</comment>
<evidence type="ECO:0000259" key="1">
    <source>
        <dbReference type="PROSITE" id="PS50164"/>
    </source>
</evidence>
<dbReference type="EMBL" id="QRIN01000071">
    <property type="protein sequence ID" value="RHG63305.1"/>
    <property type="molecule type" value="Genomic_DNA"/>
</dbReference>
<dbReference type="InterPro" id="IPR035901">
    <property type="entry name" value="GIY-YIG_endonuc_sf"/>
</dbReference>
<dbReference type="InterPro" id="IPR000305">
    <property type="entry name" value="GIY-YIG_endonuc"/>
</dbReference>
<dbReference type="Gene3D" id="3.40.1440.10">
    <property type="entry name" value="GIY-YIG endonuclease"/>
    <property type="match status" value="1"/>
</dbReference>
<dbReference type="RefSeq" id="WP_118201527.1">
    <property type="nucleotide sequence ID" value="NZ_QRIE01000073.1"/>
</dbReference>
<evidence type="ECO:0000313" key="3">
    <source>
        <dbReference type="Proteomes" id="UP000286501"/>
    </source>
</evidence>
<reference evidence="2 3" key="1">
    <citation type="submission" date="2018-08" db="EMBL/GenBank/DDBJ databases">
        <title>A genome reference for cultivated species of the human gut microbiota.</title>
        <authorList>
            <person name="Zou Y."/>
            <person name="Xue W."/>
            <person name="Luo G."/>
        </authorList>
    </citation>
    <scope>NUCLEOTIDE SEQUENCE [LARGE SCALE GENOMIC DNA]</scope>
    <source>
        <strain evidence="2 3">AM22-1</strain>
    </source>
</reference>
<sequence length="136" mass="15775">MTKGLDSLKNAIKWYEDRFCVSFTPAEIYALYPKEGEYGWPQPWPIPDFAGIYAFLDSNKTIVYIGKASQMGARLSHYFRYGENGKCILMDKRIGDISYVQCYSCSPEEPYACLSLEEYLISEMNPKYNKIGRTEW</sequence>
<dbReference type="SUPFAM" id="SSF82771">
    <property type="entry name" value="GIY-YIG endonuclease"/>
    <property type="match status" value="1"/>
</dbReference>
<protein>
    <recommendedName>
        <fullName evidence="1">GIY-YIG domain-containing protein</fullName>
    </recommendedName>
</protein>
<dbReference type="GO" id="GO:0009380">
    <property type="term" value="C:excinuclease repair complex"/>
    <property type="evidence" value="ECO:0007669"/>
    <property type="project" value="TreeGrafter"/>
</dbReference>
<name>A0A3R6DTR2_9BACT</name>
<dbReference type="GO" id="GO:0006974">
    <property type="term" value="P:DNA damage response"/>
    <property type="evidence" value="ECO:0007669"/>
    <property type="project" value="TreeGrafter"/>
</dbReference>
<organism evidence="2 3">
    <name type="scientific">Segatella copri</name>
    <dbReference type="NCBI Taxonomy" id="165179"/>
    <lineage>
        <taxon>Bacteria</taxon>
        <taxon>Pseudomonadati</taxon>
        <taxon>Bacteroidota</taxon>
        <taxon>Bacteroidia</taxon>
        <taxon>Bacteroidales</taxon>
        <taxon>Prevotellaceae</taxon>
        <taxon>Segatella</taxon>
    </lineage>
</organism>
<dbReference type="PANTHER" id="PTHR30562:SF1">
    <property type="entry name" value="UVRABC SYSTEM PROTEIN C"/>
    <property type="match status" value="1"/>
</dbReference>
<dbReference type="Pfam" id="PF01541">
    <property type="entry name" value="GIY-YIG"/>
    <property type="match status" value="1"/>
</dbReference>
<dbReference type="PROSITE" id="PS50164">
    <property type="entry name" value="GIY_YIG"/>
    <property type="match status" value="1"/>
</dbReference>
<dbReference type="InterPro" id="IPR050066">
    <property type="entry name" value="UvrABC_protein_C"/>
</dbReference>
<dbReference type="PANTHER" id="PTHR30562">
    <property type="entry name" value="UVRC/OXIDOREDUCTASE"/>
    <property type="match status" value="1"/>
</dbReference>
<dbReference type="SMART" id="SM00465">
    <property type="entry name" value="GIYc"/>
    <property type="match status" value="1"/>
</dbReference>
<dbReference type="Proteomes" id="UP000286501">
    <property type="component" value="Unassembled WGS sequence"/>
</dbReference>
<feature type="domain" description="GIY-YIG" evidence="1">
    <location>
        <begin position="48"/>
        <end position="130"/>
    </location>
</feature>
<evidence type="ECO:0000313" key="2">
    <source>
        <dbReference type="EMBL" id="RHG63305.1"/>
    </source>
</evidence>
<accession>A0A3R6DTR2</accession>
<dbReference type="AlphaFoldDB" id="A0A3R6DTR2"/>